<dbReference type="SUPFAM" id="SSF103481">
    <property type="entry name" value="Multidrug resistance efflux transporter EmrE"/>
    <property type="match status" value="2"/>
</dbReference>
<dbReference type="EMBL" id="JAGGJX010000006">
    <property type="protein sequence ID" value="MBP1856095.1"/>
    <property type="molecule type" value="Genomic_DNA"/>
</dbReference>
<keyword evidence="5 8" id="KW-0812">Transmembrane</keyword>
<dbReference type="NCBIfam" id="TIGR00688">
    <property type="entry name" value="rarD"/>
    <property type="match status" value="1"/>
</dbReference>
<evidence type="ECO:0000256" key="7">
    <source>
        <dbReference type="ARBA" id="ARBA00023136"/>
    </source>
</evidence>
<sequence length="304" mass="33805">MNKDNKGYLYGFIAYIAWGILPFYWKILQHIDSKEVLAYRILFSSLFIFLALVALGKIKETRFEIKDILHNKTKLMYMSLGALFISMNWLLFITSVSSGNVIDASLGYYMNPLVNVIIAVIILNEKITKPAIIACIFAVIGVIILSISTGKFPWTAILLAVTFSSYGLTKKKVDISSSTSLFMETFILAPFALCYLVFYSSTGFISLDLGIKLTIIGTGIVTVIPLLLFSIAAKRVSYIALGFIQYVSPTLMLISAVFLFKEVFSIAQLSGFISIWIGIAIFIWGNLSKKVTKEGPKVETLVEN</sequence>
<comment type="caution">
    <text evidence="10">The sequence shown here is derived from an EMBL/GenBank/DDBJ whole genome shotgun (WGS) entry which is preliminary data.</text>
</comment>
<dbReference type="Proteomes" id="UP000767291">
    <property type="component" value="Unassembled WGS sequence"/>
</dbReference>
<protein>
    <submittedName>
        <fullName evidence="10">Chloramphenicol-sensitive protein RarD</fullName>
    </submittedName>
</protein>
<gene>
    <name evidence="10" type="ORF">J2Z43_002497</name>
</gene>
<accession>A0ABS4EDS5</accession>
<feature type="transmembrane region" description="Helical" evidence="8">
    <location>
        <begin position="266"/>
        <end position="287"/>
    </location>
</feature>
<evidence type="ECO:0000313" key="11">
    <source>
        <dbReference type="Proteomes" id="UP000767291"/>
    </source>
</evidence>
<keyword evidence="4" id="KW-1003">Cell membrane</keyword>
<feature type="transmembrane region" description="Helical" evidence="8">
    <location>
        <begin position="238"/>
        <end position="260"/>
    </location>
</feature>
<evidence type="ECO:0000256" key="4">
    <source>
        <dbReference type="ARBA" id="ARBA00022475"/>
    </source>
</evidence>
<evidence type="ECO:0000313" key="10">
    <source>
        <dbReference type="EMBL" id="MBP1856095.1"/>
    </source>
</evidence>
<dbReference type="InterPro" id="IPR037185">
    <property type="entry name" value="EmrE-like"/>
</dbReference>
<evidence type="ECO:0000256" key="2">
    <source>
        <dbReference type="ARBA" id="ARBA00007362"/>
    </source>
</evidence>
<dbReference type="RefSeq" id="WP_209457445.1">
    <property type="nucleotide sequence ID" value="NZ_BAAACS010000016.1"/>
</dbReference>
<name>A0ABS4EDS5_9FIRM</name>
<dbReference type="InterPro" id="IPR000620">
    <property type="entry name" value="EamA_dom"/>
</dbReference>
<feature type="transmembrane region" description="Helical" evidence="8">
    <location>
        <begin position="106"/>
        <end position="123"/>
    </location>
</feature>
<dbReference type="Pfam" id="PF00892">
    <property type="entry name" value="EamA"/>
    <property type="match status" value="2"/>
</dbReference>
<keyword evidence="3" id="KW-0813">Transport</keyword>
<dbReference type="PANTHER" id="PTHR22911:SF137">
    <property type="entry name" value="SOLUTE CARRIER FAMILY 35 MEMBER G2-RELATED"/>
    <property type="match status" value="1"/>
</dbReference>
<evidence type="ECO:0000256" key="1">
    <source>
        <dbReference type="ARBA" id="ARBA00004651"/>
    </source>
</evidence>
<evidence type="ECO:0000256" key="5">
    <source>
        <dbReference type="ARBA" id="ARBA00022692"/>
    </source>
</evidence>
<dbReference type="InterPro" id="IPR004626">
    <property type="entry name" value="RarD"/>
</dbReference>
<feature type="transmembrane region" description="Helical" evidence="8">
    <location>
        <begin position="130"/>
        <end position="147"/>
    </location>
</feature>
<reference evidence="10 11" key="1">
    <citation type="submission" date="2021-03" db="EMBL/GenBank/DDBJ databases">
        <title>Genomic Encyclopedia of Type Strains, Phase IV (KMG-IV): sequencing the most valuable type-strain genomes for metagenomic binning, comparative biology and taxonomic classification.</title>
        <authorList>
            <person name="Goeker M."/>
        </authorList>
    </citation>
    <scope>NUCLEOTIDE SEQUENCE [LARGE SCALE GENOMIC DNA]</scope>
    <source>
        <strain evidence="10 11">DSM 1289</strain>
    </source>
</reference>
<feature type="transmembrane region" description="Helical" evidence="8">
    <location>
        <begin position="181"/>
        <end position="199"/>
    </location>
</feature>
<feature type="transmembrane region" description="Helical" evidence="8">
    <location>
        <begin position="75"/>
        <end position="94"/>
    </location>
</feature>
<comment type="subcellular location">
    <subcellularLocation>
        <location evidence="1">Cell membrane</location>
        <topology evidence="1">Multi-pass membrane protein</topology>
    </subcellularLocation>
</comment>
<evidence type="ECO:0000256" key="6">
    <source>
        <dbReference type="ARBA" id="ARBA00022989"/>
    </source>
</evidence>
<evidence type="ECO:0000259" key="9">
    <source>
        <dbReference type="Pfam" id="PF00892"/>
    </source>
</evidence>
<feature type="transmembrane region" description="Helical" evidence="8">
    <location>
        <begin position="153"/>
        <end position="169"/>
    </location>
</feature>
<keyword evidence="11" id="KW-1185">Reference proteome</keyword>
<feature type="transmembrane region" description="Helical" evidence="8">
    <location>
        <begin position="211"/>
        <end position="231"/>
    </location>
</feature>
<proteinExistence type="inferred from homology"/>
<feature type="domain" description="EamA" evidence="9">
    <location>
        <begin position="6"/>
        <end position="146"/>
    </location>
</feature>
<feature type="transmembrane region" description="Helical" evidence="8">
    <location>
        <begin position="37"/>
        <end position="55"/>
    </location>
</feature>
<keyword evidence="7 8" id="KW-0472">Membrane</keyword>
<dbReference type="PANTHER" id="PTHR22911">
    <property type="entry name" value="ACYL-MALONYL CONDENSING ENZYME-RELATED"/>
    <property type="match status" value="1"/>
</dbReference>
<evidence type="ECO:0000256" key="3">
    <source>
        <dbReference type="ARBA" id="ARBA00022448"/>
    </source>
</evidence>
<comment type="similarity">
    <text evidence="2">Belongs to the EamA transporter family.</text>
</comment>
<evidence type="ECO:0000256" key="8">
    <source>
        <dbReference type="SAM" id="Phobius"/>
    </source>
</evidence>
<keyword evidence="6 8" id="KW-1133">Transmembrane helix</keyword>
<feature type="transmembrane region" description="Helical" evidence="8">
    <location>
        <begin position="7"/>
        <end position="25"/>
    </location>
</feature>
<feature type="domain" description="EamA" evidence="9">
    <location>
        <begin position="155"/>
        <end position="283"/>
    </location>
</feature>
<organism evidence="10 11">
    <name type="scientific">Metaclostridioides mangenotii</name>
    <dbReference type="NCBI Taxonomy" id="1540"/>
    <lineage>
        <taxon>Bacteria</taxon>
        <taxon>Bacillati</taxon>
        <taxon>Bacillota</taxon>
        <taxon>Clostridia</taxon>
        <taxon>Peptostreptococcales</taxon>
        <taxon>Peptostreptococcaceae</taxon>
        <taxon>Metaclostridioides</taxon>
    </lineage>
</organism>